<dbReference type="Proteomes" id="UP000290560">
    <property type="component" value="Unassembled WGS sequence"/>
</dbReference>
<feature type="region of interest" description="Disordered" evidence="1">
    <location>
        <begin position="70"/>
        <end position="90"/>
    </location>
</feature>
<protein>
    <submittedName>
        <fullName evidence="2">Uncharacterized protein</fullName>
    </submittedName>
</protein>
<name>A0A445MJ53_ENSVE</name>
<proteinExistence type="predicted"/>
<sequence length="136" mass="14736">MLVPIIPLDRVSFKLNRGNLHLGFLRTSKAINLTSSASSIIILAATIEEESKAGARLKAAAAARAVVAREEAGSEEEATKGEGSGDVRLLQQERRKGRLRQWQQWVEKPQEAEEIRGEGSGYGRQLEVAAGRGGEV</sequence>
<feature type="compositionally biased region" description="Basic and acidic residues" evidence="1">
    <location>
        <begin position="70"/>
        <end position="85"/>
    </location>
</feature>
<evidence type="ECO:0000313" key="2">
    <source>
        <dbReference type="EMBL" id="RZR74243.1"/>
    </source>
</evidence>
<feature type="region of interest" description="Disordered" evidence="1">
    <location>
        <begin position="111"/>
        <end position="136"/>
    </location>
</feature>
<reference evidence="2" key="1">
    <citation type="journal article" date="2018" name="Data Brief">
        <title>Genome sequence data from 17 accessions of Ensete ventricosum, a staple food crop for millions in Ethiopia.</title>
        <authorList>
            <person name="Yemataw Z."/>
            <person name="Muzemil S."/>
            <person name="Ambachew D."/>
            <person name="Tripathi L."/>
            <person name="Tesfaye K."/>
            <person name="Chala A."/>
            <person name="Farbos A."/>
            <person name="O'Neill P."/>
            <person name="Moore K."/>
            <person name="Grant M."/>
            <person name="Studholme D.J."/>
        </authorList>
    </citation>
    <scope>NUCLEOTIDE SEQUENCE [LARGE SCALE GENOMIC DNA]</scope>
    <source>
        <tissue evidence="2">Leaf</tissue>
    </source>
</reference>
<dbReference type="EMBL" id="KV876167">
    <property type="protein sequence ID" value="RZR74243.1"/>
    <property type="molecule type" value="Genomic_DNA"/>
</dbReference>
<dbReference type="AlphaFoldDB" id="A0A445MJ53"/>
<organism evidence="2">
    <name type="scientific">Ensete ventricosum</name>
    <name type="common">Abyssinian banana</name>
    <name type="synonym">Musa ensete</name>
    <dbReference type="NCBI Taxonomy" id="4639"/>
    <lineage>
        <taxon>Eukaryota</taxon>
        <taxon>Viridiplantae</taxon>
        <taxon>Streptophyta</taxon>
        <taxon>Embryophyta</taxon>
        <taxon>Tracheophyta</taxon>
        <taxon>Spermatophyta</taxon>
        <taxon>Magnoliopsida</taxon>
        <taxon>Liliopsida</taxon>
        <taxon>Zingiberales</taxon>
        <taxon>Musaceae</taxon>
        <taxon>Ensete</taxon>
    </lineage>
</organism>
<accession>A0A445MJ53</accession>
<gene>
    <name evidence="2" type="ORF">BHM03_00034195</name>
</gene>
<evidence type="ECO:0000256" key="1">
    <source>
        <dbReference type="SAM" id="MobiDB-lite"/>
    </source>
</evidence>